<organism evidence="11 12">
    <name type="scientific">Blautia segnis</name>
    <dbReference type="NCBI Taxonomy" id="2763030"/>
    <lineage>
        <taxon>Bacteria</taxon>
        <taxon>Bacillati</taxon>
        <taxon>Bacillota</taxon>
        <taxon>Clostridia</taxon>
        <taxon>Lachnospirales</taxon>
        <taxon>Lachnospiraceae</taxon>
        <taxon>Blautia</taxon>
    </lineage>
</organism>
<dbReference type="InterPro" id="IPR009027">
    <property type="entry name" value="Ribosomal_bL9/RNase_H1_N"/>
</dbReference>
<comment type="similarity">
    <text evidence="3">Belongs to the RNase H family.</text>
</comment>
<dbReference type="InterPro" id="IPR050092">
    <property type="entry name" value="RNase_H"/>
</dbReference>
<dbReference type="PANTHER" id="PTHR10642:SF26">
    <property type="entry name" value="RIBONUCLEASE H1"/>
    <property type="match status" value="1"/>
</dbReference>
<feature type="domain" description="RNase H type-1" evidence="10">
    <location>
        <begin position="115"/>
        <end position="252"/>
    </location>
</feature>
<dbReference type="PANTHER" id="PTHR10642">
    <property type="entry name" value="RIBONUCLEASE H1"/>
    <property type="match status" value="1"/>
</dbReference>
<evidence type="ECO:0000256" key="3">
    <source>
        <dbReference type="ARBA" id="ARBA00005300"/>
    </source>
</evidence>
<dbReference type="InterPro" id="IPR012337">
    <property type="entry name" value="RNaseH-like_sf"/>
</dbReference>
<name>A0A8I0AI44_9FIRM</name>
<dbReference type="GO" id="GO:0043137">
    <property type="term" value="P:DNA replication, removal of RNA primer"/>
    <property type="evidence" value="ECO:0007669"/>
    <property type="project" value="TreeGrafter"/>
</dbReference>
<evidence type="ECO:0000256" key="6">
    <source>
        <dbReference type="ARBA" id="ARBA00022723"/>
    </source>
</evidence>
<dbReference type="Proteomes" id="UP000652847">
    <property type="component" value="Unassembled WGS sequence"/>
</dbReference>
<dbReference type="RefSeq" id="WP_186901053.1">
    <property type="nucleotide sequence ID" value="NZ_JACOOT010000011.1"/>
</dbReference>
<dbReference type="Pfam" id="PF01693">
    <property type="entry name" value="Cauli_VI"/>
    <property type="match status" value="1"/>
</dbReference>
<evidence type="ECO:0000256" key="9">
    <source>
        <dbReference type="ARBA" id="ARBA00022842"/>
    </source>
</evidence>
<dbReference type="EC" id="3.1.26.4" evidence="4"/>
<evidence type="ECO:0000256" key="7">
    <source>
        <dbReference type="ARBA" id="ARBA00022759"/>
    </source>
</evidence>
<reference evidence="11 12" key="1">
    <citation type="submission" date="2020-08" db="EMBL/GenBank/DDBJ databases">
        <title>Genome public.</title>
        <authorList>
            <person name="Liu C."/>
            <person name="Sun Q."/>
        </authorList>
    </citation>
    <scope>NUCLEOTIDE SEQUENCE [LARGE SCALE GENOMIC DNA]</scope>
    <source>
        <strain evidence="11 12">BX17</strain>
    </source>
</reference>
<dbReference type="CDD" id="cd09277">
    <property type="entry name" value="RNase_HI_bacteria_like"/>
    <property type="match status" value="1"/>
</dbReference>
<dbReference type="AlphaFoldDB" id="A0A8I0AI44"/>
<dbReference type="GO" id="GO:0046872">
    <property type="term" value="F:metal ion binding"/>
    <property type="evidence" value="ECO:0007669"/>
    <property type="project" value="UniProtKB-KW"/>
</dbReference>
<gene>
    <name evidence="11" type="ORF">H8S54_05210</name>
</gene>
<dbReference type="FunFam" id="3.40.970.10:FF:000001">
    <property type="entry name" value="Ribonuclease H1"/>
    <property type="match status" value="1"/>
</dbReference>
<evidence type="ECO:0000256" key="5">
    <source>
        <dbReference type="ARBA" id="ARBA00022722"/>
    </source>
</evidence>
<dbReference type="Pfam" id="PF00075">
    <property type="entry name" value="RNase_H"/>
    <property type="match status" value="1"/>
</dbReference>
<evidence type="ECO:0000313" key="11">
    <source>
        <dbReference type="EMBL" id="MBC5650521.1"/>
    </source>
</evidence>
<dbReference type="PROSITE" id="PS50879">
    <property type="entry name" value="RNASE_H_1"/>
    <property type="match status" value="1"/>
</dbReference>
<dbReference type="GO" id="GO:0004523">
    <property type="term" value="F:RNA-DNA hybrid ribonuclease activity"/>
    <property type="evidence" value="ECO:0007669"/>
    <property type="project" value="UniProtKB-UniRule"/>
</dbReference>
<dbReference type="Gene3D" id="3.40.970.10">
    <property type="entry name" value="Ribonuclease H1, N-terminal domain"/>
    <property type="match status" value="1"/>
</dbReference>
<dbReference type="GO" id="GO:0005737">
    <property type="term" value="C:cytoplasm"/>
    <property type="evidence" value="ECO:0007669"/>
    <property type="project" value="UniProtKB-SubCell"/>
</dbReference>
<dbReference type="SUPFAM" id="SSF53098">
    <property type="entry name" value="Ribonuclease H-like"/>
    <property type="match status" value="1"/>
</dbReference>
<comment type="cofactor">
    <cofactor evidence="2">
        <name>Mg(2+)</name>
        <dbReference type="ChEBI" id="CHEBI:18420"/>
    </cofactor>
</comment>
<evidence type="ECO:0000256" key="4">
    <source>
        <dbReference type="ARBA" id="ARBA00012180"/>
    </source>
</evidence>
<keyword evidence="9" id="KW-0460">Magnesium</keyword>
<dbReference type="InterPro" id="IPR002156">
    <property type="entry name" value="RNaseH_domain"/>
</dbReference>
<comment type="catalytic activity">
    <reaction evidence="1">
        <text>Endonucleolytic cleavage to 5'-phosphomonoester.</text>
        <dbReference type="EC" id="3.1.26.4"/>
    </reaction>
</comment>
<dbReference type="InterPro" id="IPR037056">
    <property type="entry name" value="RNase_H1_N_sf"/>
</dbReference>
<dbReference type="Gene3D" id="3.30.420.10">
    <property type="entry name" value="Ribonuclease H-like superfamily/Ribonuclease H"/>
    <property type="match status" value="1"/>
</dbReference>
<keyword evidence="5" id="KW-0540">Nuclease</keyword>
<protein>
    <recommendedName>
        <fullName evidence="4">ribonuclease H</fullName>
        <ecNumber evidence="4">3.1.26.4</ecNumber>
    </recommendedName>
</protein>
<keyword evidence="8" id="KW-0378">Hydrolase</keyword>
<sequence length="253" mass="26800">MAKKYYAVRKGRKTGVFATWAECQKQVTGFSGAEFKSFGTMEEAKAFVGGESAQAAPGNKGDAAGGGASDVISAAGRQGDAAVGSGAFGTKYAVRSNASANCGVAAGNRMPSQNSSGGVIAYVDGSYRSDTGEFSYGMVILQDGEEHTFCQKMTDKELALMHNVAGEIKGSEAAMQYAMDHNIPEITIYHDYEGIAKWCTGAWKANKSGTQIYQAFYQAASKKVKIHFVKVKGHSNDKYNDMADQLAKSALGI</sequence>
<keyword evidence="7" id="KW-0255">Endonuclease</keyword>
<evidence type="ECO:0000256" key="1">
    <source>
        <dbReference type="ARBA" id="ARBA00000077"/>
    </source>
</evidence>
<dbReference type="InterPro" id="IPR011320">
    <property type="entry name" value="RNase_H1_N"/>
</dbReference>
<evidence type="ECO:0000259" key="10">
    <source>
        <dbReference type="PROSITE" id="PS50879"/>
    </source>
</evidence>
<evidence type="ECO:0000256" key="2">
    <source>
        <dbReference type="ARBA" id="ARBA00001946"/>
    </source>
</evidence>
<dbReference type="SUPFAM" id="SSF55658">
    <property type="entry name" value="L9 N-domain-like"/>
    <property type="match status" value="1"/>
</dbReference>
<comment type="caution">
    <text evidence="11">The sequence shown here is derived from an EMBL/GenBank/DDBJ whole genome shotgun (WGS) entry which is preliminary data.</text>
</comment>
<evidence type="ECO:0000313" key="12">
    <source>
        <dbReference type="Proteomes" id="UP000652847"/>
    </source>
</evidence>
<proteinExistence type="inferred from homology"/>
<dbReference type="GO" id="GO:0003676">
    <property type="term" value="F:nucleic acid binding"/>
    <property type="evidence" value="ECO:0007669"/>
    <property type="project" value="UniProtKB-UniRule"/>
</dbReference>
<accession>A0A8I0AI44</accession>
<evidence type="ECO:0000256" key="8">
    <source>
        <dbReference type="ARBA" id="ARBA00022801"/>
    </source>
</evidence>
<keyword evidence="12" id="KW-1185">Reference proteome</keyword>
<dbReference type="EMBL" id="JACOOT010000011">
    <property type="protein sequence ID" value="MBC5650521.1"/>
    <property type="molecule type" value="Genomic_DNA"/>
</dbReference>
<keyword evidence="6" id="KW-0479">Metal-binding</keyword>
<dbReference type="InterPro" id="IPR036397">
    <property type="entry name" value="RNaseH_sf"/>
</dbReference>